<keyword evidence="3" id="KW-1185">Reference proteome</keyword>
<proteinExistence type="predicted"/>
<name>A0A4U6VGL9_SETVI</name>
<accession>A0A4U6VGL9</accession>
<feature type="region of interest" description="Disordered" evidence="1">
    <location>
        <begin position="24"/>
        <end position="131"/>
    </location>
</feature>
<organism evidence="2 3">
    <name type="scientific">Setaria viridis</name>
    <name type="common">Green bristlegrass</name>
    <name type="synonym">Setaria italica subsp. viridis</name>
    <dbReference type="NCBI Taxonomy" id="4556"/>
    <lineage>
        <taxon>Eukaryota</taxon>
        <taxon>Viridiplantae</taxon>
        <taxon>Streptophyta</taxon>
        <taxon>Embryophyta</taxon>
        <taxon>Tracheophyta</taxon>
        <taxon>Spermatophyta</taxon>
        <taxon>Magnoliopsida</taxon>
        <taxon>Liliopsida</taxon>
        <taxon>Poales</taxon>
        <taxon>Poaceae</taxon>
        <taxon>PACMAD clade</taxon>
        <taxon>Panicoideae</taxon>
        <taxon>Panicodae</taxon>
        <taxon>Paniceae</taxon>
        <taxon>Cenchrinae</taxon>
        <taxon>Setaria</taxon>
    </lineage>
</organism>
<evidence type="ECO:0000256" key="1">
    <source>
        <dbReference type="SAM" id="MobiDB-lite"/>
    </source>
</evidence>
<dbReference type="Gramene" id="TKW28721">
    <property type="protein sequence ID" value="TKW28721"/>
    <property type="gene ID" value="SEVIR_3G347250v2"/>
</dbReference>
<evidence type="ECO:0000313" key="3">
    <source>
        <dbReference type="Proteomes" id="UP000298652"/>
    </source>
</evidence>
<gene>
    <name evidence="2" type="ORF">SEVIR_3G347250v2</name>
</gene>
<feature type="compositionally biased region" description="Low complexity" evidence="1">
    <location>
        <begin position="49"/>
        <end position="59"/>
    </location>
</feature>
<dbReference type="EMBL" id="CM016554">
    <property type="protein sequence ID" value="TKW28721.1"/>
    <property type="molecule type" value="Genomic_DNA"/>
</dbReference>
<protein>
    <submittedName>
        <fullName evidence="2">Uncharacterized protein</fullName>
    </submittedName>
</protein>
<dbReference type="Proteomes" id="UP000298652">
    <property type="component" value="Chromosome 3"/>
</dbReference>
<feature type="compositionally biased region" description="Polar residues" evidence="1">
    <location>
        <begin position="97"/>
        <end position="112"/>
    </location>
</feature>
<feature type="compositionally biased region" description="Basic residues" evidence="1">
    <location>
        <begin position="82"/>
        <end position="91"/>
    </location>
</feature>
<dbReference type="AlphaFoldDB" id="A0A4U6VGL9"/>
<sequence length="131" mass="13877">MQWTDVAKYRFGRLLAYSVTARLHRPLGPPSAAGGHGREPRWPPSPMVPGSGATPASAAGGHGREPRRPPPPRAPTAGSRAGFRRRGRHGRGPASQRAKSSPTAGESSTAAANRTPRRRHRLQPPSPSSMA</sequence>
<reference evidence="2" key="1">
    <citation type="submission" date="2019-03" db="EMBL/GenBank/DDBJ databases">
        <title>WGS assembly of Setaria viridis.</title>
        <authorList>
            <person name="Huang P."/>
            <person name="Jenkins J."/>
            <person name="Grimwood J."/>
            <person name="Barry K."/>
            <person name="Healey A."/>
            <person name="Mamidi S."/>
            <person name="Sreedasyam A."/>
            <person name="Shu S."/>
            <person name="Feldman M."/>
            <person name="Wu J."/>
            <person name="Yu Y."/>
            <person name="Chen C."/>
            <person name="Johnson J."/>
            <person name="Rokhsar D."/>
            <person name="Baxter I."/>
            <person name="Schmutz J."/>
            <person name="Brutnell T."/>
            <person name="Kellogg E."/>
        </authorList>
    </citation>
    <scope>NUCLEOTIDE SEQUENCE [LARGE SCALE GENOMIC DNA]</scope>
</reference>
<evidence type="ECO:0000313" key="2">
    <source>
        <dbReference type="EMBL" id="TKW28721.1"/>
    </source>
</evidence>